<sequence length="95" mass="11061">MFIDRRQFEREIIDIPGRYEAKGKWQECHIDDISEDGVGLEGVQKLHVNEIIKVEFRGKTFEAKVVYTEGTHAGVKLINTTESDKQWLVEQKNIK</sequence>
<dbReference type="RefSeq" id="WP_271434467.1">
    <property type="nucleotide sequence ID" value="NZ_CP073355.1"/>
</dbReference>
<keyword evidence="3" id="KW-1185">Reference proteome</keyword>
<dbReference type="GO" id="GO:0035438">
    <property type="term" value="F:cyclic-di-GMP binding"/>
    <property type="evidence" value="ECO:0007669"/>
    <property type="project" value="InterPro"/>
</dbReference>
<evidence type="ECO:0000313" key="2">
    <source>
        <dbReference type="EMBL" id="URA09340.1"/>
    </source>
</evidence>
<evidence type="ECO:0000313" key="3">
    <source>
        <dbReference type="Proteomes" id="UP001056539"/>
    </source>
</evidence>
<dbReference type="InterPro" id="IPR009875">
    <property type="entry name" value="PilZ_domain"/>
</dbReference>
<gene>
    <name evidence="2" type="ORF">KDW03_07545</name>
</gene>
<dbReference type="Proteomes" id="UP001056539">
    <property type="component" value="Chromosome"/>
</dbReference>
<dbReference type="AlphaFoldDB" id="A0AAX3BAT8"/>
<dbReference type="Pfam" id="PF07238">
    <property type="entry name" value="PilZ"/>
    <property type="match status" value="1"/>
</dbReference>
<feature type="domain" description="PilZ" evidence="1">
    <location>
        <begin position="4"/>
        <end position="89"/>
    </location>
</feature>
<reference evidence="2" key="2">
    <citation type="submission" date="2022-06" db="EMBL/GenBank/DDBJ databases">
        <title>Thermospira aquatica gen. nov., sp. nov.</title>
        <authorList>
            <person name="Ben Ali Gam Z."/>
            <person name="Labat M."/>
        </authorList>
    </citation>
    <scope>NUCLEOTIDE SEQUENCE</scope>
    <source>
        <strain evidence="2">F1F22</strain>
    </source>
</reference>
<dbReference type="Gene3D" id="2.40.10.220">
    <property type="entry name" value="predicted glycosyltransferase like domains"/>
    <property type="match status" value="1"/>
</dbReference>
<evidence type="ECO:0000259" key="1">
    <source>
        <dbReference type="Pfam" id="PF07238"/>
    </source>
</evidence>
<reference evidence="2" key="1">
    <citation type="submission" date="2021-04" db="EMBL/GenBank/DDBJ databases">
        <authorList>
            <person name="Postec A."/>
        </authorList>
    </citation>
    <scope>NUCLEOTIDE SEQUENCE</scope>
    <source>
        <strain evidence="2">F1F22</strain>
    </source>
</reference>
<name>A0AAX3BAT8_9SPIR</name>
<protein>
    <submittedName>
        <fullName evidence="2">PilZ domain-containing protein</fullName>
    </submittedName>
</protein>
<accession>A0AAX3BAT8</accession>
<proteinExistence type="predicted"/>
<dbReference type="KEGG" id="taqu:KDW03_07545"/>
<dbReference type="SUPFAM" id="SSF141371">
    <property type="entry name" value="PilZ domain-like"/>
    <property type="match status" value="1"/>
</dbReference>
<dbReference type="EMBL" id="CP073355">
    <property type="protein sequence ID" value="URA09340.1"/>
    <property type="molecule type" value="Genomic_DNA"/>
</dbReference>
<organism evidence="2 3">
    <name type="scientific">Thermospira aquatica</name>
    <dbReference type="NCBI Taxonomy" id="2828656"/>
    <lineage>
        <taxon>Bacteria</taxon>
        <taxon>Pseudomonadati</taxon>
        <taxon>Spirochaetota</taxon>
        <taxon>Spirochaetia</taxon>
        <taxon>Brevinematales</taxon>
        <taxon>Thermospiraceae</taxon>
        <taxon>Thermospira</taxon>
    </lineage>
</organism>